<feature type="domain" description="D-isomer specific 2-hydroxyacid dehydrogenase NAD-binding" evidence="4">
    <location>
        <begin position="2"/>
        <end position="180"/>
    </location>
</feature>
<comment type="similarity">
    <text evidence="1">Belongs to the D-isomer specific 2-hydroxyacid dehydrogenase family.</text>
</comment>
<evidence type="ECO:0000256" key="1">
    <source>
        <dbReference type="ARBA" id="ARBA00005854"/>
    </source>
</evidence>
<evidence type="ECO:0000313" key="5">
    <source>
        <dbReference type="EMBL" id="GAG39824.1"/>
    </source>
</evidence>
<reference evidence="5" key="1">
    <citation type="journal article" date="2014" name="Front. Microbiol.">
        <title>High frequency of phylogenetically diverse reductive dehalogenase-homologous genes in deep subseafloor sedimentary metagenomes.</title>
        <authorList>
            <person name="Kawai M."/>
            <person name="Futagami T."/>
            <person name="Toyoda A."/>
            <person name="Takaki Y."/>
            <person name="Nishi S."/>
            <person name="Hori S."/>
            <person name="Arai W."/>
            <person name="Tsubouchi T."/>
            <person name="Morono Y."/>
            <person name="Uchiyama I."/>
            <person name="Ito T."/>
            <person name="Fujiyama A."/>
            <person name="Inagaki F."/>
            <person name="Takami H."/>
        </authorList>
    </citation>
    <scope>NUCLEOTIDE SEQUENCE</scope>
    <source>
        <strain evidence="5">Expedition CK06-06</strain>
    </source>
</reference>
<keyword evidence="2" id="KW-0560">Oxidoreductase</keyword>
<dbReference type="FunFam" id="3.40.50.720:FF:000203">
    <property type="entry name" value="D-3-phosphoglycerate dehydrogenase (SerA)"/>
    <property type="match status" value="1"/>
</dbReference>
<dbReference type="Pfam" id="PF02826">
    <property type="entry name" value="2-Hacid_dh_C"/>
    <property type="match status" value="1"/>
</dbReference>
<dbReference type="AlphaFoldDB" id="X0X9E3"/>
<name>X0X9E3_9ZZZZ</name>
<comment type="caution">
    <text evidence="5">The sequence shown here is derived from an EMBL/GenBank/DDBJ whole genome shotgun (WGS) entry which is preliminary data.</text>
</comment>
<dbReference type="InterPro" id="IPR006140">
    <property type="entry name" value="D-isomer_DH_NAD-bd"/>
</dbReference>
<dbReference type="InterPro" id="IPR029753">
    <property type="entry name" value="D-isomer_DH_CS"/>
</dbReference>
<evidence type="ECO:0000256" key="2">
    <source>
        <dbReference type="ARBA" id="ARBA00023002"/>
    </source>
</evidence>
<feature type="non-terminal residue" evidence="5">
    <location>
        <position position="1"/>
    </location>
</feature>
<dbReference type="PANTHER" id="PTHR42789">
    <property type="entry name" value="D-ISOMER SPECIFIC 2-HYDROXYACID DEHYDROGENASE FAMILY PROTEIN (AFU_ORTHOLOGUE AFUA_6G10090)"/>
    <property type="match status" value="1"/>
</dbReference>
<dbReference type="SUPFAM" id="SSF51735">
    <property type="entry name" value="NAD(P)-binding Rossmann-fold domains"/>
    <property type="match status" value="1"/>
</dbReference>
<dbReference type="GO" id="GO:0051287">
    <property type="term" value="F:NAD binding"/>
    <property type="evidence" value="ECO:0007669"/>
    <property type="project" value="InterPro"/>
</dbReference>
<sequence>TMAILLAAARRLFEANQDARNGKWETWSPTGWLGKDLNGATLGIVGMGQIGSAVAERARGFGMDIIFSDPNPNKENTEKLGSKHVSFEQLLQESDFISLHIPLTPHTHHMINEDQLKMMKPTALLINTSRGPIINQDALIKGLLEDWIAGAALDVTDPEPLPPEHPLYNLPNCLIVPHIGSATWNTRRNMAERACVNLVAGLEGQRLPYCVNPEVYNQ</sequence>
<dbReference type="PANTHER" id="PTHR42789:SF1">
    <property type="entry name" value="D-ISOMER SPECIFIC 2-HYDROXYACID DEHYDROGENASE FAMILY PROTEIN (AFU_ORTHOLOGUE AFUA_6G10090)"/>
    <property type="match status" value="1"/>
</dbReference>
<dbReference type="PROSITE" id="PS00671">
    <property type="entry name" value="D_2_HYDROXYACID_DH_3"/>
    <property type="match status" value="1"/>
</dbReference>
<gene>
    <name evidence="5" type="ORF">S01H1_63985</name>
</gene>
<organism evidence="5">
    <name type="scientific">marine sediment metagenome</name>
    <dbReference type="NCBI Taxonomy" id="412755"/>
    <lineage>
        <taxon>unclassified sequences</taxon>
        <taxon>metagenomes</taxon>
        <taxon>ecological metagenomes</taxon>
    </lineage>
</organism>
<dbReference type="GO" id="GO:0016491">
    <property type="term" value="F:oxidoreductase activity"/>
    <property type="evidence" value="ECO:0007669"/>
    <property type="project" value="UniProtKB-KW"/>
</dbReference>
<dbReference type="Gene3D" id="3.40.50.720">
    <property type="entry name" value="NAD(P)-binding Rossmann-like Domain"/>
    <property type="match status" value="2"/>
</dbReference>
<evidence type="ECO:0000256" key="3">
    <source>
        <dbReference type="ARBA" id="ARBA00023027"/>
    </source>
</evidence>
<accession>X0X9E3</accession>
<keyword evidence="3" id="KW-0520">NAD</keyword>
<dbReference type="EMBL" id="BARS01042144">
    <property type="protein sequence ID" value="GAG39824.1"/>
    <property type="molecule type" value="Genomic_DNA"/>
</dbReference>
<proteinExistence type="inferred from homology"/>
<evidence type="ECO:0000259" key="4">
    <source>
        <dbReference type="Pfam" id="PF02826"/>
    </source>
</evidence>
<protein>
    <recommendedName>
        <fullName evidence="4">D-isomer specific 2-hydroxyacid dehydrogenase NAD-binding domain-containing protein</fullName>
    </recommendedName>
</protein>
<dbReference type="InterPro" id="IPR036291">
    <property type="entry name" value="NAD(P)-bd_dom_sf"/>
</dbReference>
<dbReference type="InterPro" id="IPR050857">
    <property type="entry name" value="D-2-hydroxyacid_DH"/>
</dbReference>
<dbReference type="PROSITE" id="PS00670">
    <property type="entry name" value="D_2_HYDROXYACID_DH_2"/>
    <property type="match status" value="1"/>
</dbReference>